<protein>
    <submittedName>
        <fullName evidence="1">Uncharacterized protein</fullName>
    </submittedName>
</protein>
<accession>A0A6P1NGV5</accession>
<reference evidence="1 2" key="1">
    <citation type="submission" date="2020-01" db="EMBL/GenBank/DDBJ databases">
        <title>Genome sequencing of strain KACC 21507.</title>
        <authorList>
            <person name="Heo J."/>
            <person name="Kim S.-J."/>
            <person name="Kim J.-S."/>
            <person name="Hong S.-B."/>
            <person name="Kwon S.-W."/>
        </authorList>
    </citation>
    <scope>NUCLEOTIDE SEQUENCE [LARGE SCALE GENOMIC DNA]</scope>
    <source>
        <strain evidence="1 2">KACC 21507</strain>
    </source>
</reference>
<dbReference type="RefSeq" id="WP_160619200.1">
    <property type="nucleotide sequence ID" value="NZ_CP047652.1"/>
</dbReference>
<sequence>MFPARAGINLLSGVYSTTRHSVLRTRGDERTTTPNKTAAHLYFPARAGKDHMQWDAAAARKEVRSVRARE</sequence>
<dbReference type="KEGG" id="bomb:GT348_07680"/>
<dbReference type="EMBL" id="CP047652">
    <property type="protein sequence ID" value="QHI96127.1"/>
    <property type="molecule type" value="Genomic_DNA"/>
</dbReference>
<evidence type="ECO:0000313" key="2">
    <source>
        <dbReference type="Proteomes" id="UP000463975"/>
    </source>
</evidence>
<gene>
    <name evidence="1" type="ORF">GT348_07680</name>
</gene>
<evidence type="ECO:0000313" key="1">
    <source>
        <dbReference type="EMBL" id="QHI96127.1"/>
    </source>
</evidence>
<organism evidence="1 2">
    <name type="scientific">Aristophania vespae</name>
    <dbReference type="NCBI Taxonomy" id="2697033"/>
    <lineage>
        <taxon>Bacteria</taxon>
        <taxon>Pseudomonadati</taxon>
        <taxon>Pseudomonadota</taxon>
        <taxon>Alphaproteobacteria</taxon>
        <taxon>Acetobacterales</taxon>
        <taxon>Acetobacteraceae</taxon>
        <taxon>Aristophania</taxon>
    </lineage>
</organism>
<dbReference type="Proteomes" id="UP000463975">
    <property type="component" value="Chromosome"/>
</dbReference>
<name>A0A6P1NGV5_9PROT</name>
<keyword evidence="2" id="KW-1185">Reference proteome</keyword>
<proteinExistence type="predicted"/>
<dbReference type="AlphaFoldDB" id="A0A6P1NGV5"/>